<keyword evidence="10 11" id="KW-0472">Membrane</keyword>
<dbReference type="GO" id="GO:0016020">
    <property type="term" value="C:membrane"/>
    <property type="evidence" value="ECO:0007669"/>
    <property type="project" value="UniProtKB-SubCell"/>
</dbReference>
<comment type="subcellular location">
    <subcellularLocation>
        <location evidence="2">Membrane</location>
        <topology evidence="2">Multi-pass membrane protein</topology>
    </subcellularLocation>
</comment>
<dbReference type="EC" id="3.4.24.-" evidence="13"/>
<dbReference type="PANTHER" id="PTHR42837:SF2">
    <property type="entry name" value="MEMBRANE METALLOPROTEASE ARASP2, CHLOROPLASTIC-RELATED"/>
    <property type="match status" value="1"/>
</dbReference>
<dbReference type="InterPro" id="IPR001478">
    <property type="entry name" value="PDZ"/>
</dbReference>
<comment type="similarity">
    <text evidence="3">Belongs to the peptidase M50B family.</text>
</comment>
<protein>
    <submittedName>
        <fullName evidence="13">Regulator of sigma-W protease RasP</fullName>
        <ecNumber evidence="13">3.4.24.-</ecNumber>
    </submittedName>
</protein>
<evidence type="ECO:0000256" key="7">
    <source>
        <dbReference type="ARBA" id="ARBA00022833"/>
    </source>
</evidence>
<feature type="domain" description="PDZ" evidence="12">
    <location>
        <begin position="196"/>
        <end position="268"/>
    </location>
</feature>
<dbReference type="Pfam" id="PF02163">
    <property type="entry name" value="Peptidase_M50"/>
    <property type="match status" value="1"/>
</dbReference>
<evidence type="ECO:0000313" key="13">
    <source>
        <dbReference type="EMBL" id="QDU84976.1"/>
    </source>
</evidence>
<dbReference type="AlphaFoldDB" id="A0A518D0H0"/>
<dbReference type="GO" id="GO:0006508">
    <property type="term" value="P:proteolysis"/>
    <property type="evidence" value="ECO:0007669"/>
    <property type="project" value="UniProtKB-KW"/>
</dbReference>
<evidence type="ECO:0000256" key="10">
    <source>
        <dbReference type="ARBA" id="ARBA00023136"/>
    </source>
</evidence>
<name>A0A518D0H0_9BACT</name>
<feature type="transmembrane region" description="Helical" evidence="11">
    <location>
        <begin position="583"/>
        <end position="604"/>
    </location>
</feature>
<sequence>MNWLYAVQMVLGLGLVIFVHELGHFLAARWCGVRVRVFSLGFGPPLVSFVRGGVRYQIAAVPIGGFVSMAGEFAGENSDGPREGDLLSKSVGQRFFVYSAGVLMNLLFAIVVLPILFWVGVPFDRPVLGDPVFGGPAWEAGLTAGTEVLEVGGNRVFEFGQISSEVALSASGPLTMLVRPPGATEPQVVRVEPVQGSEGFREIQVSSGGSPTGALDPTPDEPAARAGILPGERLLGAVGQPSRLSLDRQLYRALEPGENLRLRIADADGVEREVELELEWKAAGPRALIGVASLGNKVAGLRGGGPLVDALPLGSRLERVRGIEITNHDDLIDALLEGDVGAPSTAVGPGGTVLDVTEALEDHVASRRDALAAAEDIALVPDRESTLVAPSPDGAALEAGVLPGDRVIEIGGTAVATWDELLEAVADAVRRGGEVEVAVERPAFDSTPYMNVERFVVTPRPAMVTETGLMYADAEFVFRTANPLEAITTGLTSTRSMLADVWIALQRIVTAEISSKNIGGVVSMAAIGYHTAKQGPSKLFYFLCLLSINLALINVLPIPVLDGGHLMFLLVEKIKGGPVSERVLGYSQLVGFVMIVSLVVYVTWNDIQRWIIG</sequence>
<keyword evidence="9" id="KW-0482">Metalloprotease</keyword>
<dbReference type="Proteomes" id="UP000319342">
    <property type="component" value="Chromosome"/>
</dbReference>
<feature type="domain" description="PDZ" evidence="12">
    <location>
        <begin position="104"/>
        <end position="182"/>
    </location>
</feature>
<keyword evidence="6 13" id="KW-0378">Hydrolase</keyword>
<evidence type="ECO:0000256" key="9">
    <source>
        <dbReference type="ARBA" id="ARBA00023049"/>
    </source>
</evidence>
<evidence type="ECO:0000256" key="2">
    <source>
        <dbReference type="ARBA" id="ARBA00004141"/>
    </source>
</evidence>
<keyword evidence="7" id="KW-0862">Zinc</keyword>
<feature type="transmembrane region" description="Helical" evidence="11">
    <location>
        <begin position="95"/>
        <end position="119"/>
    </location>
</feature>
<feature type="domain" description="PDZ" evidence="12">
    <location>
        <begin position="373"/>
        <end position="443"/>
    </location>
</feature>
<dbReference type="PANTHER" id="PTHR42837">
    <property type="entry name" value="REGULATOR OF SIGMA-E PROTEASE RSEP"/>
    <property type="match status" value="1"/>
</dbReference>
<dbReference type="SUPFAM" id="SSF50156">
    <property type="entry name" value="PDZ domain-like"/>
    <property type="match status" value="2"/>
</dbReference>
<feature type="transmembrane region" description="Helical" evidence="11">
    <location>
        <begin position="6"/>
        <end position="27"/>
    </location>
</feature>
<evidence type="ECO:0000256" key="11">
    <source>
        <dbReference type="SAM" id="Phobius"/>
    </source>
</evidence>
<accession>A0A518D0H0</accession>
<dbReference type="InterPro" id="IPR004387">
    <property type="entry name" value="Pept_M50_Zn"/>
</dbReference>
<evidence type="ECO:0000259" key="12">
    <source>
        <dbReference type="SMART" id="SM00228"/>
    </source>
</evidence>
<evidence type="ECO:0000256" key="4">
    <source>
        <dbReference type="ARBA" id="ARBA00022670"/>
    </source>
</evidence>
<dbReference type="SMART" id="SM00228">
    <property type="entry name" value="PDZ"/>
    <property type="match status" value="3"/>
</dbReference>
<evidence type="ECO:0000256" key="8">
    <source>
        <dbReference type="ARBA" id="ARBA00022989"/>
    </source>
</evidence>
<dbReference type="EMBL" id="CP036290">
    <property type="protein sequence ID" value="QDU84976.1"/>
    <property type="molecule type" value="Genomic_DNA"/>
</dbReference>
<evidence type="ECO:0000256" key="3">
    <source>
        <dbReference type="ARBA" id="ARBA00007931"/>
    </source>
</evidence>
<evidence type="ECO:0000256" key="1">
    <source>
        <dbReference type="ARBA" id="ARBA00001947"/>
    </source>
</evidence>
<dbReference type="InterPro" id="IPR008915">
    <property type="entry name" value="Peptidase_M50"/>
</dbReference>
<dbReference type="GO" id="GO:0004222">
    <property type="term" value="F:metalloendopeptidase activity"/>
    <property type="evidence" value="ECO:0007669"/>
    <property type="project" value="InterPro"/>
</dbReference>
<evidence type="ECO:0000256" key="6">
    <source>
        <dbReference type="ARBA" id="ARBA00022801"/>
    </source>
</evidence>
<proteinExistence type="inferred from homology"/>
<keyword evidence="5 11" id="KW-0812">Transmembrane</keyword>
<evidence type="ECO:0000256" key="5">
    <source>
        <dbReference type="ARBA" id="ARBA00022692"/>
    </source>
</evidence>
<dbReference type="RefSeq" id="WP_145187470.1">
    <property type="nucleotide sequence ID" value="NZ_CP036290.1"/>
</dbReference>
<dbReference type="InterPro" id="IPR036034">
    <property type="entry name" value="PDZ_sf"/>
</dbReference>
<gene>
    <name evidence="13" type="primary">rasP</name>
    <name evidence="13" type="ORF">Pla163_20960</name>
</gene>
<reference evidence="13 14" key="1">
    <citation type="submission" date="2019-02" db="EMBL/GenBank/DDBJ databases">
        <title>Deep-cultivation of Planctomycetes and their phenomic and genomic characterization uncovers novel biology.</title>
        <authorList>
            <person name="Wiegand S."/>
            <person name="Jogler M."/>
            <person name="Boedeker C."/>
            <person name="Pinto D."/>
            <person name="Vollmers J."/>
            <person name="Rivas-Marin E."/>
            <person name="Kohn T."/>
            <person name="Peeters S.H."/>
            <person name="Heuer A."/>
            <person name="Rast P."/>
            <person name="Oberbeckmann S."/>
            <person name="Bunk B."/>
            <person name="Jeske O."/>
            <person name="Meyerdierks A."/>
            <person name="Storesund J.E."/>
            <person name="Kallscheuer N."/>
            <person name="Luecker S."/>
            <person name="Lage O.M."/>
            <person name="Pohl T."/>
            <person name="Merkel B.J."/>
            <person name="Hornburger P."/>
            <person name="Mueller R.-W."/>
            <person name="Bruemmer F."/>
            <person name="Labrenz M."/>
            <person name="Spormann A.M."/>
            <person name="Op den Camp H."/>
            <person name="Overmann J."/>
            <person name="Amann R."/>
            <person name="Jetten M.S.M."/>
            <person name="Mascher T."/>
            <person name="Medema M.H."/>
            <person name="Devos D.P."/>
            <person name="Kaster A.-K."/>
            <person name="Ovreas L."/>
            <person name="Rohde M."/>
            <person name="Galperin M.Y."/>
            <person name="Jogler C."/>
        </authorList>
    </citation>
    <scope>NUCLEOTIDE SEQUENCE [LARGE SCALE GENOMIC DNA]</scope>
    <source>
        <strain evidence="13 14">Pla163</strain>
    </source>
</reference>
<keyword evidence="8 11" id="KW-1133">Transmembrane helix</keyword>
<dbReference type="OrthoDB" id="9782003at2"/>
<comment type="cofactor">
    <cofactor evidence="1">
        <name>Zn(2+)</name>
        <dbReference type="ChEBI" id="CHEBI:29105"/>
    </cofactor>
</comment>
<organism evidence="13 14">
    <name type="scientific">Rohdeia mirabilis</name>
    <dbReference type="NCBI Taxonomy" id="2528008"/>
    <lineage>
        <taxon>Bacteria</taxon>
        <taxon>Pseudomonadati</taxon>
        <taxon>Planctomycetota</taxon>
        <taxon>Planctomycetia</taxon>
        <taxon>Planctomycetia incertae sedis</taxon>
        <taxon>Rohdeia</taxon>
    </lineage>
</organism>
<feature type="transmembrane region" description="Helical" evidence="11">
    <location>
        <begin position="539"/>
        <end position="571"/>
    </location>
</feature>
<dbReference type="Gene3D" id="2.30.42.10">
    <property type="match status" value="2"/>
</dbReference>
<keyword evidence="14" id="KW-1185">Reference proteome</keyword>
<evidence type="ECO:0000313" key="14">
    <source>
        <dbReference type="Proteomes" id="UP000319342"/>
    </source>
</evidence>
<keyword evidence="4 13" id="KW-0645">Protease</keyword>
<dbReference type="CDD" id="cd06163">
    <property type="entry name" value="S2P-M50_PDZ_RseP-like"/>
    <property type="match status" value="2"/>
</dbReference>